<evidence type="ECO:0000256" key="5">
    <source>
        <dbReference type="ARBA" id="ARBA00022824"/>
    </source>
</evidence>
<dbReference type="GO" id="GO:0006488">
    <property type="term" value="P:dolichol-linked oligosaccharide biosynthetic process"/>
    <property type="evidence" value="ECO:0007669"/>
    <property type="project" value="InterPro"/>
</dbReference>
<sequence length="489" mass="51680">MTKQNDSLKASAQGATYLVLLTILSRGLTFSLNQLLLRYLSPSLLGIAVQLELYLISTLYFSRESLRIATQRRSDGGIQAAINLSYLAILAGFPIGALLAEGYLKSAPTEVPYLHLAVRITHLAAIIELISEPSFVAVQQNMLYKTRARAEASAVVVKTAVTAGAVLFGVRRGLNSGVLPFALGELAYTATLAMVYLTHTSIHTLLPKKLPSSPSNPYISLPLLTLSASLYLQTGLKYLLTEGDKLLVSTLTTLPEQGKYALASNYGGLIARMLFRPIEDTSRNLFAQLCSSTKNTPEISRAAAILHDMLKLYSTFSLIALSLGPHAAPLLLHLAAGAKWSSSGAGDVLATYSYCIPLMALNGVSEAFVAAAASTKELRTQSFAMAGFSVVFAVSAVVFLRVGELGARGLVYANCVNLALRVCFNVWFARVFFGRNGVGFEAVGCLPSASAVAGAVVAAGVMGRWEGGLGLFGELGKVGGVGVGLVGFV</sequence>
<comment type="similarity">
    <text evidence="3 10">Belongs to the RFT1 family.</text>
</comment>
<feature type="transmembrane region" description="Helical" evidence="10">
    <location>
        <begin position="12"/>
        <end position="33"/>
    </location>
</feature>
<comment type="pathway">
    <text evidence="2">Protein modification; protein glycosylation.</text>
</comment>
<feature type="transmembrane region" description="Helical" evidence="10">
    <location>
        <begin position="81"/>
        <end position="100"/>
    </location>
</feature>
<keyword evidence="6 10" id="KW-1133">Transmembrane helix</keyword>
<organism evidence="11 12">
    <name type="scientific">Piedraia hortae CBS 480.64</name>
    <dbReference type="NCBI Taxonomy" id="1314780"/>
    <lineage>
        <taxon>Eukaryota</taxon>
        <taxon>Fungi</taxon>
        <taxon>Dikarya</taxon>
        <taxon>Ascomycota</taxon>
        <taxon>Pezizomycotina</taxon>
        <taxon>Dothideomycetes</taxon>
        <taxon>Dothideomycetidae</taxon>
        <taxon>Capnodiales</taxon>
        <taxon>Piedraiaceae</taxon>
        <taxon>Piedraia</taxon>
    </lineage>
</organism>
<evidence type="ECO:0000256" key="10">
    <source>
        <dbReference type="RuleBase" id="RU365067"/>
    </source>
</evidence>
<feature type="transmembrane region" description="Helical" evidence="10">
    <location>
        <begin position="383"/>
        <end position="403"/>
    </location>
</feature>
<evidence type="ECO:0000313" key="12">
    <source>
        <dbReference type="Proteomes" id="UP000799421"/>
    </source>
</evidence>
<keyword evidence="7 10" id="KW-0472">Membrane</keyword>
<comment type="subcellular location">
    <subcellularLocation>
        <location evidence="1 10">Endoplasmic reticulum membrane</location>
        <topology evidence="1 10">Multi-pass membrane protein</topology>
    </subcellularLocation>
</comment>
<feature type="transmembrane region" description="Helical" evidence="10">
    <location>
        <begin position="39"/>
        <end position="61"/>
    </location>
</feature>
<keyword evidence="12" id="KW-1185">Reference proteome</keyword>
<evidence type="ECO:0000256" key="6">
    <source>
        <dbReference type="ARBA" id="ARBA00022989"/>
    </source>
</evidence>
<feature type="transmembrane region" description="Helical" evidence="10">
    <location>
        <begin position="310"/>
        <end position="331"/>
    </location>
</feature>
<dbReference type="GO" id="GO:0005789">
    <property type="term" value="C:endoplasmic reticulum membrane"/>
    <property type="evidence" value="ECO:0007669"/>
    <property type="project" value="UniProtKB-SubCell"/>
</dbReference>
<evidence type="ECO:0000256" key="3">
    <source>
        <dbReference type="ARBA" id="ARBA00010288"/>
    </source>
</evidence>
<feature type="transmembrane region" description="Helical" evidence="10">
    <location>
        <begin position="409"/>
        <end position="428"/>
    </location>
</feature>
<feature type="transmembrane region" description="Helical" evidence="10">
    <location>
        <begin position="152"/>
        <end position="171"/>
    </location>
</feature>
<feature type="transmembrane region" description="Helical" evidence="10">
    <location>
        <begin position="218"/>
        <end position="240"/>
    </location>
</feature>
<keyword evidence="4 10" id="KW-0812">Transmembrane</keyword>
<accession>A0A6A7C582</accession>
<keyword evidence="5 10" id="KW-0256">Endoplasmic reticulum</keyword>
<dbReference type="EMBL" id="MU005967">
    <property type="protein sequence ID" value="KAF2862209.1"/>
    <property type="molecule type" value="Genomic_DNA"/>
</dbReference>
<dbReference type="OrthoDB" id="9979195at2759"/>
<reference evidence="11" key="1">
    <citation type="journal article" date="2020" name="Stud. Mycol.">
        <title>101 Dothideomycetes genomes: a test case for predicting lifestyles and emergence of pathogens.</title>
        <authorList>
            <person name="Haridas S."/>
            <person name="Albert R."/>
            <person name="Binder M."/>
            <person name="Bloem J."/>
            <person name="Labutti K."/>
            <person name="Salamov A."/>
            <person name="Andreopoulos B."/>
            <person name="Baker S."/>
            <person name="Barry K."/>
            <person name="Bills G."/>
            <person name="Bluhm B."/>
            <person name="Cannon C."/>
            <person name="Castanera R."/>
            <person name="Culley D."/>
            <person name="Daum C."/>
            <person name="Ezra D."/>
            <person name="Gonzalez J."/>
            <person name="Henrissat B."/>
            <person name="Kuo A."/>
            <person name="Liang C."/>
            <person name="Lipzen A."/>
            <person name="Lutzoni F."/>
            <person name="Magnuson J."/>
            <person name="Mondo S."/>
            <person name="Nolan M."/>
            <person name="Ohm R."/>
            <person name="Pangilinan J."/>
            <person name="Park H.-J."/>
            <person name="Ramirez L."/>
            <person name="Alfaro M."/>
            <person name="Sun H."/>
            <person name="Tritt A."/>
            <person name="Yoshinaga Y."/>
            <person name="Zwiers L.-H."/>
            <person name="Turgeon B."/>
            <person name="Goodwin S."/>
            <person name="Spatafora J."/>
            <person name="Crous P."/>
            <person name="Grigoriev I."/>
        </authorList>
    </citation>
    <scope>NUCLEOTIDE SEQUENCE</scope>
    <source>
        <strain evidence="11">CBS 480.64</strain>
    </source>
</reference>
<dbReference type="PANTHER" id="PTHR13117:SF5">
    <property type="entry name" value="PROTEIN RFT1 HOMOLOG"/>
    <property type="match status" value="1"/>
</dbReference>
<dbReference type="GO" id="GO:0034203">
    <property type="term" value="P:glycolipid translocation"/>
    <property type="evidence" value="ECO:0007669"/>
    <property type="project" value="TreeGrafter"/>
</dbReference>
<feature type="transmembrane region" description="Helical" evidence="10">
    <location>
        <begin position="177"/>
        <end position="197"/>
    </location>
</feature>
<gene>
    <name evidence="11" type="ORF">K470DRAFT_281067</name>
</gene>
<evidence type="ECO:0000256" key="4">
    <source>
        <dbReference type="ARBA" id="ARBA00022692"/>
    </source>
</evidence>
<evidence type="ECO:0000256" key="9">
    <source>
        <dbReference type="ARBA" id="ARBA00045912"/>
    </source>
</evidence>
<evidence type="ECO:0000313" key="11">
    <source>
        <dbReference type="EMBL" id="KAF2862209.1"/>
    </source>
</evidence>
<name>A0A6A7C582_9PEZI</name>
<evidence type="ECO:0000256" key="8">
    <source>
        <dbReference type="ARBA" id="ARBA00044793"/>
    </source>
</evidence>
<dbReference type="InterPro" id="IPR007594">
    <property type="entry name" value="RFT1"/>
</dbReference>
<evidence type="ECO:0000256" key="2">
    <source>
        <dbReference type="ARBA" id="ARBA00004922"/>
    </source>
</evidence>
<comment type="function">
    <text evidence="9 10">Intramembrane glycolipid transporter that operates in the biosynthetic pathway of dolichol-linked oligosaccharides, the glycan precursors employed in protein asparagine (N)-glycosylation. The sequential addition of sugars to dolichol pyrophosphate produces dolichol-linked oligosaccharides containing fourteen sugars, including two GlcNAcs, nine mannoses and three glucoses. Once assembled, the oligosaccharide is transferred from the lipid to nascent proteins by oligosaccharyltransferases. The assembly of dolichol-linked oligosaccharides begins on the cytosolic side of the endoplasmic reticulum membrane and finishes in its lumen. RFT1 could mediate the translocation of the cytosolically oriented intermediate DolPP-GlcNAc2Man5, produced by ALG11, into the ER lumen where dolichol-linked oligosaccharides assembly continues. However, the intramembrane lipid transporter activity could not be confirmed in vitro.</text>
</comment>
<feature type="transmembrane region" description="Helical" evidence="10">
    <location>
        <begin position="351"/>
        <end position="371"/>
    </location>
</feature>
<evidence type="ECO:0000256" key="1">
    <source>
        <dbReference type="ARBA" id="ARBA00004477"/>
    </source>
</evidence>
<dbReference type="PANTHER" id="PTHR13117">
    <property type="entry name" value="ENDOPLASMIC RETICULUM MULTISPAN TRANSMEMBRANE PROTEIN-RELATED"/>
    <property type="match status" value="1"/>
</dbReference>
<feature type="transmembrane region" description="Helical" evidence="10">
    <location>
        <begin position="440"/>
        <end position="462"/>
    </location>
</feature>
<dbReference type="AlphaFoldDB" id="A0A6A7C582"/>
<evidence type="ECO:0000256" key="7">
    <source>
        <dbReference type="ARBA" id="ARBA00023136"/>
    </source>
</evidence>
<protein>
    <recommendedName>
        <fullName evidence="8 10">Man(5)GlcNAc(2)-PP-dolichol translocation protein RFT1</fullName>
    </recommendedName>
</protein>
<dbReference type="Proteomes" id="UP000799421">
    <property type="component" value="Unassembled WGS sequence"/>
</dbReference>
<dbReference type="Pfam" id="PF04506">
    <property type="entry name" value="Rft-1"/>
    <property type="match status" value="1"/>
</dbReference>
<proteinExistence type="inferred from homology"/>
<keyword evidence="10" id="KW-0813">Transport</keyword>